<dbReference type="EMBL" id="CAUOPR010000001">
    <property type="protein sequence ID" value="CAJ2002054.1"/>
    <property type="molecule type" value="Genomic_DNA"/>
</dbReference>
<comment type="caution">
    <text evidence="1">The sequence shown here is derived from an EMBL/GenBank/DDBJ whole genome shotgun (WGS) entry which is preliminary data.</text>
</comment>
<evidence type="ECO:0000313" key="1">
    <source>
        <dbReference type="EMBL" id="CAJ2002054.1"/>
    </source>
</evidence>
<gene>
    <name evidence="1" type="ORF">CCFV1_ORF008</name>
</gene>
<dbReference type="Proteomes" id="UP001642380">
    <property type="component" value="Unassembled WGS sequence"/>
</dbReference>
<protein>
    <submittedName>
        <fullName evidence="1">Uncharacterized protein</fullName>
    </submittedName>
</protein>
<accession>A0ABC8QJH0</accession>
<keyword evidence="2" id="KW-1185">Reference proteome</keyword>
<reference evidence="1 2" key="1">
    <citation type="submission" date="2024-01" db="EMBL/GenBank/DDBJ databases">
        <authorList>
            <person name="Guinet B."/>
        </authorList>
    </citation>
    <scope>NUCLEOTIDE SEQUENCE [LARGE SCALE GENOMIC DNA]</scope>
</reference>
<organism evidence="1 2">
    <name type="scientific">Cotesia congregata filamentous virus 1</name>
    <dbReference type="NCBI Taxonomy" id="3064291"/>
    <lineage>
        <taxon>Viruses</taxon>
        <taxon>Viruses incertae sedis</taxon>
        <taxon>Naldaviricetes</taxon>
        <taxon>Lefavirales</taxon>
        <taxon>Filamentoviridae</taxon>
        <taxon>Betafilamentovirus</taxon>
        <taxon>Betafilamentovirus cocongregatae</taxon>
    </lineage>
</organism>
<evidence type="ECO:0000313" key="2">
    <source>
        <dbReference type="Proteomes" id="UP001642380"/>
    </source>
</evidence>
<sequence>MGSFLTRLFEDDGTFEMKYIEECHAMCGRLSKSCENYGFGHNAREMCRRMLKFKNSKDLFDLNRTRENYERMKKYWPPVRDQLFLLISKMYETYPKHFLVINLERFVILQQNIIKFYRNYSAEIGPKEACERHIISNIDITDNNSAGMAMSTADYVQFVANTAED</sequence>
<proteinExistence type="predicted"/>
<name>A0ABC8QJH0_9VIRU</name>